<gene>
    <name evidence="1" type="ORF">GCWU000324_01348</name>
</gene>
<dbReference type="Proteomes" id="UP000003009">
    <property type="component" value="Unassembled WGS sequence"/>
</dbReference>
<evidence type="ECO:0000313" key="1">
    <source>
        <dbReference type="EMBL" id="EEP69434.1"/>
    </source>
</evidence>
<reference evidence="1" key="1">
    <citation type="submission" date="2009-04" db="EMBL/GenBank/DDBJ databases">
        <authorList>
            <person name="Weinstock G."/>
            <person name="Sodergren E."/>
            <person name="Clifton S."/>
            <person name="Fulton L."/>
            <person name="Fulton B."/>
            <person name="Courtney L."/>
            <person name="Fronick C."/>
            <person name="Harrison M."/>
            <person name="Strong C."/>
            <person name="Farmer C."/>
            <person name="Delahaunty K."/>
            <person name="Markovic C."/>
            <person name="Hall O."/>
            <person name="Minx P."/>
            <person name="Tomlinson C."/>
            <person name="Mitreva M."/>
            <person name="Nelson J."/>
            <person name="Hou S."/>
            <person name="Wollam A."/>
            <person name="Pepin K.H."/>
            <person name="Johnson M."/>
            <person name="Bhonagiri V."/>
            <person name="Nash W.E."/>
            <person name="Warren W."/>
            <person name="Chinwalla A."/>
            <person name="Mardis E.R."/>
            <person name="Wilson R.K."/>
        </authorList>
    </citation>
    <scope>NUCLEOTIDE SEQUENCE [LARGE SCALE GENOMIC DNA]</scope>
    <source>
        <strain evidence="1">ATCC 51147</strain>
    </source>
</reference>
<comment type="caution">
    <text evidence="1">The sequence shown here is derived from an EMBL/GenBank/DDBJ whole genome shotgun (WGS) entry which is preliminary data.</text>
</comment>
<keyword evidence="2" id="KW-1185">Reference proteome</keyword>
<name>C4GGS8_9NEIS</name>
<organism evidence="1 2">
    <name type="scientific">Kingella oralis ATCC 51147</name>
    <dbReference type="NCBI Taxonomy" id="629741"/>
    <lineage>
        <taxon>Bacteria</taxon>
        <taxon>Pseudomonadati</taxon>
        <taxon>Pseudomonadota</taxon>
        <taxon>Betaproteobacteria</taxon>
        <taxon>Neisseriales</taxon>
        <taxon>Neisseriaceae</taxon>
        <taxon>Kingella</taxon>
    </lineage>
</organism>
<protein>
    <submittedName>
        <fullName evidence="1">Uncharacterized protein</fullName>
    </submittedName>
</protein>
<dbReference type="AlphaFoldDB" id="C4GGS8"/>
<dbReference type="EMBL" id="ACJW02000002">
    <property type="protein sequence ID" value="EEP69434.1"/>
    <property type="molecule type" value="Genomic_DNA"/>
</dbReference>
<dbReference type="STRING" id="629741.GCWU000324_01348"/>
<evidence type="ECO:0000313" key="2">
    <source>
        <dbReference type="Proteomes" id="UP000003009"/>
    </source>
</evidence>
<sequence length="82" mass="9370">MGFSCCSKGWWEIIVRNQNRMNRYGGGVAPCPCGVEATKQTAQRARTAARMVQLCWRYYGTGVKICLEFFVMVKREMIVRVA</sequence>
<dbReference type="HOGENOM" id="CLU_2553727_0_0_4"/>
<proteinExistence type="predicted"/>
<accession>C4GGS8</accession>